<evidence type="ECO:0000313" key="7">
    <source>
        <dbReference type="EMBL" id="SFE50952.1"/>
    </source>
</evidence>
<accession>A0A1I2B438</accession>
<dbReference type="Gene3D" id="1.10.10.10">
    <property type="entry name" value="Winged helix-like DNA-binding domain superfamily/Winged helix DNA-binding domain"/>
    <property type="match status" value="1"/>
</dbReference>
<dbReference type="Pfam" id="PF03704">
    <property type="entry name" value="BTAD"/>
    <property type="match status" value="1"/>
</dbReference>
<sequence>MRFSLLGPVAALTGSADLPVGTPQQRGLLALLLLRDAPVPIDDIVDALWGERPPASARSTVRTYASRLRQTLAGAGPDGPLLHRTAAGYRLDRRAATLDTVEFTGLLDRAAALRRSGDLPAAAAALRRALDLWSGPALGGAQGEFAATQRVRLDGLRRTAREQWCDLQLALGAHETAGAELAAAVSEEPLNGRLIELWMTALHRGGRTAEALDAFRTYRSALADELGIEPGAEIQALHQRVLRGDPAPAAVAPPSAPDELPADLPVFTGRAEETAWLGAVVSGPGPAVVGITGLGGSGKTTLAVHVAHRLRDRFPEGRLFVDLGTRTGSPASPFDVLGGLLRSVSPTSPLPASLAERSALWRTTSARRRLLLVLDDAADSAQVAPLLPSGAGCAVLVTAVRRLLDLPTARWRRLGALSAAEALHLLGAIAGHDRVAREPAAAARLVGACSHQPLSVRVAAARLLDRPGWTVERIMAQLDDDLRRPVVMHEDCKIVDAPIRRAEAGLRPSAARVFRIGALPATAERSVEDVMLMLRLSRPQARAALEDLVDAHLVEESAADLYRYPVLVQAYARRRAEQVEGPGDCRTALARLAAGHAPTTVTV</sequence>
<dbReference type="InterPro" id="IPR036388">
    <property type="entry name" value="WH-like_DNA-bd_sf"/>
</dbReference>
<dbReference type="GO" id="GO:0003677">
    <property type="term" value="F:DNA binding"/>
    <property type="evidence" value="ECO:0007669"/>
    <property type="project" value="UniProtKB-UniRule"/>
</dbReference>
<dbReference type="InterPro" id="IPR027417">
    <property type="entry name" value="P-loop_NTPase"/>
</dbReference>
<dbReference type="InterPro" id="IPR011990">
    <property type="entry name" value="TPR-like_helical_dom_sf"/>
</dbReference>
<dbReference type="SUPFAM" id="SSF48452">
    <property type="entry name" value="TPR-like"/>
    <property type="match status" value="1"/>
</dbReference>
<dbReference type="EMBL" id="FONV01000002">
    <property type="protein sequence ID" value="SFE50952.1"/>
    <property type="molecule type" value="Genomic_DNA"/>
</dbReference>
<dbReference type="Proteomes" id="UP000199645">
    <property type="component" value="Unassembled WGS sequence"/>
</dbReference>
<dbReference type="SMART" id="SM01043">
    <property type="entry name" value="BTAD"/>
    <property type="match status" value="1"/>
</dbReference>
<dbReference type="InterPro" id="IPR005158">
    <property type="entry name" value="BTAD"/>
</dbReference>
<keyword evidence="4" id="KW-0804">Transcription</keyword>
<dbReference type="SUPFAM" id="SSF52540">
    <property type="entry name" value="P-loop containing nucleoside triphosphate hydrolases"/>
    <property type="match status" value="1"/>
</dbReference>
<dbReference type="OrthoDB" id="7628974at2"/>
<gene>
    <name evidence="7" type="ORF">SAMN05421541_102102</name>
</gene>
<feature type="DNA-binding region" description="OmpR/PhoB-type" evidence="5">
    <location>
        <begin position="1"/>
        <end position="93"/>
    </location>
</feature>
<dbReference type="GO" id="GO:0006355">
    <property type="term" value="P:regulation of DNA-templated transcription"/>
    <property type="evidence" value="ECO:0007669"/>
    <property type="project" value="InterPro"/>
</dbReference>
<reference evidence="7 8" key="1">
    <citation type="submission" date="2016-10" db="EMBL/GenBank/DDBJ databases">
        <authorList>
            <person name="de Groot N.N."/>
        </authorList>
    </citation>
    <scope>NUCLEOTIDE SEQUENCE [LARGE SCALE GENOMIC DNA]</scope>
    <source>
        <strain evidence="7 8">DSM 43019</strain>
    </source>
</reference>
<protein>
    <submittedName>
        <fullName evidence="7">DNA-binding transcriptional activator of the SARP family</fullName>
    </submittedName>
</protein>
<dbReference type="Pfam" id="PF00931">
    <property type="entry name" value="NB-ARC"/>
    <property type="match status" value="1"/>
</dbReference>
<dbReference type="Gene3D" id="1.25.40.10">
    <property type="entry name" value="Tetratricopeptide repeat domain"/>
    <property type="match status" value="1"/>
</dbReference>
<dbReference type="InterPro" id="IPR002182">
    <property type="entry name" value="NB-ARC"/>
</dbReference>
<dbReference type="CDD" id="cd15831">
    <property type="entry name" value="BTAD"/>
    <property type="match status" value="1"/>
</dbReference>
<keyword evidence="2" id="KW-0805">Transcription regulation</keyword>
<dbReference type="PANTHER" id="PTHR35807">
    <property type="entry name" value="TRANSCRIPTIONAL REGULATOR REDD-RELATED"/>
    <property type="match status" value="1"/>
</dbReference>
<evidence type="ECO:0000259" key="6">
    <source>
        <dbReference type="PROSITE" id="PS51755"/>
    </source>
</evidence>
<name>A0A1I2B438_9ACTN</name>
<dbReference type="InterPro" id="IPR001867">
    <property type="entry name" value="OmpR/PhoB-type_DNA-bd"/>
</dbReference>
<proteinExistence type="inferred from homology"/>
<dbReference type="PROSITE" id="PS51755">
    <property type="entry name" value="OMPR_PHOB"/>
    <property type="match status" value="1"/>
</dbReference>
<dbReference type="GO" id="GO:0043531">
    <property type="term" value="F:ADP binding"/>
    <property type="evidence" value="ECO:0007669"/>
    <property type="project" value="InterPro"/>
</dbReference>
<evidence type="ECO:0000256" key="5">
    <source>
        <dbReference type="PROSITE-ProRule" id="PRU01091"/>
    </source>
</evidence>
<dbReference type="SUPFAM" id="SSF46894">
    <property type="entry name" value="C-terminal effector domain of the bipartite response regulators"/>
    <property type="match status" value="1"/>
</dbReference>
<evidence type="ECO:0000256" key="2">
    <source>
        <dbReference type="ARBA" id="ARBA00023015"/>
    </source>
</evidence>
<dbReference type="AlphaFoldDB" id="A0A1I2B438"/>
<organism evidence="7 8">
    <name type="scientific">Actinoplanes philippinensis</name>
    <dbReference type="NCBI Taxonomy" id="35752"/>
    <lineage>
        <taxon>Bacteria</taxon>
        <taxon>Bacillati</taxon>
        <taxon>Actinomycetota</taxon>
        <taxon>Actinomycetes</taxon>
        <taxon>Micromonosporales</taxon>
        <taxon>Micromonosporaceae</taxon>
        <taxon>Actinoplanes</taxon>
    </lineage>
</organism>
<evidence type="ECO:0000256" key="1">
    <source>
        <dbReference type="ARBA" id="ARBA00005820"/>
    </source>
</evidence>
<dbReference type="RefSeq" id="WP_093610139.1">
    <property type="nucleotide sequence ID" value="NZ_BOMT01000015.1"/>
</dbReference>
<dbReference type="PANTHER" id="PTHR35807:SF1">
    <property type="entry name" value="TRANSCRIPTIONAL REGULATOR REDD"/>
    <property type="match status" value="1"/>
</dbReference>
<dbReference type="SMART" id="SM00862">
    <property type="entry name" value="Trans_reg_C"/>
    <property type="match status" value="1"/>
</dbReference>
<dbReference type="InterPro" id="IPR051677">
    <property type="entry name" value="AfsR-DnrI-RedD_regulator"/>
</dbReference>
<evidence type="ECO:0000256" key="4">
    <source>
        <dbReference type="ARBA" id="ARBA00023163"/>
    </source>
</evidence>
<evidence type="ECO:0000313" key="8">
    <source>
        <dbReference type="Proteomes" id="UP000199645"/>
    </source>
</evidence>
<dbReference type="Gene3D" id="3.40.50.300">
    <property type="entry name" value="P-loop containing nucleotide triphosphate hydrolases"/>
    <property type="match status" value="1"/>
</dbReference>
<dbReference type="PRINTS" id="PR00364">
    <property type="entry name" value="DISEASERSIST"/>
</dbReference>
<dbReference type="InterPro" id="IPR016032">
    <property type="entry name" value="Sig_transdc_resp-reg_C-effctor"/>
</dbReference>
<keyword evidence="8" id="KW-1185">Reference proteome</keyword>
<feature type="domain" description="OmpR/PhoB-type" evidence="6">
    <location>
        <begin position="1"/>
        <end position="93"/>
    </location>
</feature>
<comment type="similarity">
    <text evidence="1">Belongs to the AfsR/DnrI/RedD regulatory family.</text>
</comment>
<dbReference type="CDD" id="cd02019">
    <property type="entry name" value="NK"/>
    <property type="match status" value="1"/>
</dbReference>
<dbReference type="STRING" id="35752.SAMN05421541_102102"/>
<dbReference type="GO" id="GO:0000160">
    <property type="term" value="P:phosphorelay signal transduction system"/>
    <property type="evidence" value="ECO:0007669"/>
    <property type="project" value="InterPro"/>
</dbReference>
<keyword evidence="3 5" id="KW-0238">DNA-binding</keyword>
<evidence type="ECO:0000256" key="3">
    <source>
        <dbReference type="ARBA" id="ARBA00023125"/>
    </source>
</evidence>